<dbReference type="Gene3D" id="3.30.1330.30">
    <property type="match status" value="1"/>
</dbReference>
<evidence type="ECO:0000259" key="1">
    <source>
        <dbReference type="Pfam" id="PF01248"/>
    </source>
</evidence>
<dbReference type="SUPFAM" id="SSF55315">
    <property type="entry name" value="L30e-like"/>
    <property type="match status" value="1"/>
</dbReference>
<dbReference type="InterPro" id="IPR004038">
    <property type="entry name" value="Ribosomal_eL8/eL30/eS12/Gad45"/>
</dbReference>
<accession>A0A2V3W2X4</accession>
<dbReference type="AlphaFoldDB" id="A0A2V3W2X4"/>
<dbReference type="RefSeq" id="WP_110394483.1">
    <property type="nucleotide sequence ID" value="NZ_JBHUHB010000001.1"/>
</dbReference>
<keyword evidence="2" id="KW-0689">Ribosomal protein</keyword>
<evidence type="ECO:0000313" key="3">
    <source>
        <dbReference type="Proteomes" id="UP000247978"/>
    </source>
</evidence>
<dbReference type="Proteomes" id="UP000247978">
    <property type="component" value="Unassembled WGS sequence"/>
</dbReference>
<dbReference type="GO" id="GO:0005840">
    <property type="term" value="C:ribosome"/>
    <property type="evidence" value="ECO:0007669"/>
    <property type="project" value="UniProtKB-KW"/>
</dbReference>
<dbReference type="EMBL" id="QJJQ01000003">
    <property type="protein sequence ID" value="PXW88647.1"/>
    <property type="molecule type" value="Genomic_DNA"/>
</dbReference>
<reference evidence="2 3" key="1">
    <citation type="submission" date="2018-05" db="EMBL/GenBank/DDBJ databases">
        <title>Genomic Encyclopedia of Type Strains, Phase IV (KMG-IV): sequencing the most valuable type-strain genomes for metagenomic binning, comparative biology and taxonomic classification.</title>
        <authorList>
            <person name="Goeker M."/>
        </authorList>
    </citation>
    <scope>NUCLEOTIDE SEQUENCE [LARGE SCALE GENOMIC DNA]</scope>
    <source>
        <strain evidence="2 3">DSM 28556</strain>
    </source>
</reference>
<keyword evidence="3" id="KW-1185">Reference proteome</keyword>
<dbReference type="Pfam" id="PF01248">
    <property type="entry name" value="Ribosomal_L7Ae"/>
    <property type="match status" value="1"/>
</dbReference>
<protein>
    <submittedName>
        <fullName evidence="2">Ribosomal protein L7Ae-like RNA K-turn-binding protein</fullName>
    </submittedName>
</protein>
<keyword evidence="2" id="KW-0687">Ribonucleoprotein</keyword>
<gene>
    <name evidence="2" type="ORF">DFR56_103152</name>
</gene>
<evidence type="ECO:0000313" key="2">
    <source>
        <dbReference type="EMBL" id="PXW88647.1"/>
    </source>
</evidence>
<sequence>MNNNYLNMVGLAYRARKCSTGEALIVKDIQAKKVKLLLIANDIAPQTKKKFIDKCNSYHVPYIEVDDRATLAQAIGKSERVAIAILDGGFANKIQSLLS</sequence>
<proteinExistence type="predicted"/>
<dbReference type="OrthoDB" id="9794863at2"/>
<comment type="caution">
    <text evidence="2">The sequence shown here is derived from an EMBL/GenBank/DDBJ whole genome shotgun (WGS) entry which is preliminary data.</text>
</comment>
<organism evidence="2 3">
    <name type="scientific">Pseudogracilibacillus auburnensis</name>
    <dbReference type="NCBI Taxonomy" id="1494959"/>
    <lineage>
        <taxon>Bacteria</taxon>
        <taxon>Bacillati</taxon>
        <taxon>Bacillota</taxon>
        <taxon>Bacilli</taxon>
        <taxon>Bacillales</taxon>
        <taxon>Bacillaceae</taxon>
        <taxon>Pseudogracilibacillus</taxon>
    </lineage>
</organism>
<name>A0A2V3W2X4_9BACI</name>
<dbReference type="InterPro" id="IPR029064">
    <property type="entry name" value="Ribosomal_eL30-like_sf"/>
</dbReference>
<feature type="domain" description="Ribosomal protein eL8/eL30/eS12/Gadd45" evidence="1">
    <location>
        <begin position="9"/>
        <end position="92"/>
    </location>
</feature>